<evidence type="ECO:0000313" key="2">
    <source>
        <dbReference type="Proteomes" id="UP000029868"/>
    </source>
</evidence>
<dbReference type="EMBL" id="JQEC01000011">
    <property type="protein sequence ID" value="KGJ96290.1"/>
    <property type="molecule type" value="Genomic_DNA"/>
</dbReference>
<gene>
    <name evidence="1" type="ORF">GAB14E_0237</name>
</gene>
<proteinExistence type="predicted"/>
<dbReference type="AlphaFoldDB" id="A0A099L1G7"/>
<comment type="caution">
    <text evidence="1">The sequence shown here is derived from an EMBL/GenBank/DDBJ whole genome shotgun (WGS) entry which is preliminary data.</text>
</comment>
<dbReference type="Proteomes" id="UP000029868">
    <property type="component" value="Unassembled WGS sequence"/>
</dbReference>
<dbReference type="PATRIC" id="fig|28229.3.peg.1175"/>
<dbReference type="OrthoDB" id="9781878at2"/>
<protein>
    <submittedName>
        <fullName evidence="1">Uncharacterized protein</fullName>
    </submittedName>
</protein>
<organism evidence="1 2">
    <name type="scientific">Colwellia psychrerythraea</name>
    <name type="common">Vibrio psychroerythus</name>
    <dbReference type="NCBI Taxonomy" id="28229"/>
    <lineage>
        <taxon>Bacteria</taxon>
        <taxon>Pseudomonadati</taxon>
        <taxon>Pseudomonadota</taxon>
        <taxon>Gammaproteobacteria</taxon>
        <taxon>Alteromonadales</taxon>
        <taxon>Colwelliaceae</taxon>
        <taxon>Colwellia</taxon>
    </lineage>
</organism>
<sequence length="142" mass="16231">MNNLDRTTRVFLDTNTAWENYTPLEVTQGRQAKPDFIGWSGLAPTNYLIKHTIGLPINAPKNEITWRINEMGRHVIEGLRFNGQGEAMNSVDLIANKRAELTDNIDIQCRQTFTLNIITQLAKKSYQVNCQSKTNIVFKHNL</sequence>
<evidence type="ECO:0000313" key="1">
    <source>
        <dbReference type="EMBL" id="KGJ96290.1"/>
    </source>
</evidence>
<accession>A0A099L1G7</accession>
<dbReference type="RefSeq" id="WP_033081240.1">
    <property type="nucleotide sequence ID" value="NZ_JQEC01000011.1"/>
</dbReference>
<reference evidence="1 2" key="1">
    <citation type="submission" date="2014-08" db="EMBL/GenBank/DDBJ databases">
        <title>Genomic and Phenotypic Diversity of Colwellia psychrerythraea strains from Disparate Marine Basins.</title>
        <authorList>
            <person name="Techtmann S.M."/>
            <person name="Stelling S.C."/>
            <person name="Utturkar S.M."/>
            <person name="Alshibli N."/>
            <person name="Harris A."/>
            <person name="Brown S.D."/>
            <person name="Hazen T.C."/>
        </authorList>
    </citation>
    <scope>NUCLEOTIDE SEQUENCE [LARGE SCALE GENOMIC DNA]</scope>
    <source>
        <strain evidence="1 2">GAB14E</strain>
    </source>
</reference>
<name>A0A099L1G7_COLPS</name>